<accession>A0ABR0TB13</accession>
<gene>
    <name evidence="4" type="ORF">QM012_002123</name>
</gene>
<evidence type="ECO:0000259" key="3">
    <source>
        <dbReference type="SMART" id="SM00906"/>
    </source>
</evidence>
<name>A0ABR0TB13_AURPU</name>
<dbReference type="CDD" id="cd12148">
    <property type="entry name" value="fungal_TF_MHR"/>
    <property type="match status" value="1"/>
</dbReference>
<dbReference type="SMART" id="SM00906">
    <property type="entry name" value="Fungal_trans"/>
    <property type="match status" value="1"/>
</dbReference>
<dbReference type="Pfam" id="PF04082">
    <property type="entry name" value="Fungal_trans"/>
    <property type="match status" value="1"/>
</dbReference>
<feature type="domain" description="Xylanolytic transcriptional activator regulatory" evidence="3">
    <location>
        <begin position="326"/>
        <end position="401"/>
    </location>
</feature>
<evidence type="ECO:0000313" key="5">
    <source>
        <dbReference type="Proteomes" id="UP001341245"/>
    </source>
</evidence>
<dbReference type="PANTHER" id="PTHR46910">
    <property type="entry name" value="TRANSCRIPTION FACTOR PDR1"/>
    <property type="match status" value="1"/>
</dbReference>
<dbReference type="InterPro" id="IPR007219">
    <property type="entry name" value="XnlR_reg_dom"/>
</dbReference>
<organism evidence="4 5">
    <name type="scientific">Aureobasidium pullulans</name>
    <name type="common">Black yeast</name>
    <name type="synonym">Pullularia pullulans</name>
    <dbReference type="NCBI Taxonomy" id="5580"/>
    <lineage>
        <taxon>Eukaryota</taxon>
        <taxon>Fungi</taxon>
        <taxon>Dikarya</taxon>
        <taxon>Ascomycota</taxon>
        <taxon>Pezizomycotina</taxon>
        <taxon>Dothideomycetes</taxon>
        <taxon>Dothideomycetidae</taxon>
        <taxon>Dothideales</taxon>
        <taxon>Saccotheciaceae</taxon>
        <taxon>Aureobasidium</taxon>
    </lineage>
</organism>
<dbReference type="EMBL" id="JASGXD010000013">
    <property type="protein sequence ID" value="KAK6001633.1"/>
    <property type="molecule type" value="Genomic_DNA"/>
</dbReference>
<dbReference type="PANTHER" id="PTHR46910:SF1">
    <property type="entry name" value="MISCELLANEOUS ZN(II)2CYS6 TRANSCRIPTION FACTOR (EUROFUNG)-RELATED"/>
    <property type="match status" value="1"/>
</dbReference>
<keyword evidence="1" id="KW-0539">Nucleus</keyword>
<proteinExistence type="predicted"/>
<reference evidence="4 5" key="1">
    <citation type="submission" date="2023-11" db="EMBL/GenBank/DDBJ databases">
        <title>Draft genome sequence and annotation of the polyextremotolerant black yeast-like fungus Aureobasidium pullulans NRRL 62042.</title>
        <authorList>
            <person name="Dielentheis-Frenken M.R.E."/>
            <person name="Wibberg D."/>
            <person name="Blank L.M."/>
            <person name="Tiso T."/>
        </authorList>
    </citation>
    <scope>NUCLEOTIDE SEQUENCE [LARGE SCALE GENOMIC DNA]</scope>
    <source>
        <strain evidence="4 5">NRRL 62042</strain>
    </source>
</reference>
<dbReference type="InterPro" id="IPR050987">
    <property type="entry name" value="AtrR-like"/>
</dbReference>
<feature type="region of interest" description="Disordered" evidence="2">
    <location>
        <begin position="114"/>
        <end position="135"/>
    </location>
</feature>
<dbReference type="Proteomes" id="UP001341245">
    <property type="component" value="Unassembled WGS sequence"/>
</dbReference>
<comment type="caution">
    <text evidence="4">The sequence shown here is derived from an EMBL/GenBank/DDBJ whole genome shotgun (WGS) entry which is preliminary data.</text>
</comment>
<evidence type="ECO:0000256" key="2">
    <source>
        <dbReference type="SAM" id="MobiDB-lite"/>
    </source>
</evidence>
<sequence length="702" mass="78023">MSLPPIKADRKRKRPENDCSLCCVKRSRCEQGLEPSDTSISRPVYAATDAHLLGESALHGNTFDLHSTSPFHLTDFVHDSARDELCEVCSTSDRDSPAYTELATFETDTPGTAYSGSSSLSIEKRHSPSDTIGPDHSIISTSKIRESQQAFTIYASASISQRKYKGPSSLQAFAQWFHANSHILDKDLSEHFRHGLHRSEELDIPPSLSMPALCPEWEDYVDAYFEEIAPLFPVIRRETTIRAATYLSRFGVLERNPVSDRPTMACVYACVALGARSKGRPGVARAYIEAACSLSGYLTSLPYLESAQALILIAIEHRGREKNGAAFLAVRQAITILNSMGLHRTPSYGNDHLSVAHQQTDRRVWWTAYALEKTIALEDGRPSSTHDCSIDREVSTNGSTMHHLSAWKSFVDLARIQSQISEGFYDQSAWRDTSNFGAMLDMQDRLHEALAQWSDTLPTSLKPYRDSVTTCSDLLATQTFLSFQFHHTLIALHRAALTEDAIPDGTITETSEQTSRHARGLPRSELICANSARELLRSCLHYIKHGHSSPLVTLNQPLLAVYTLTIYALKYPNVSTIPQDLDLLLSATYAIEKGYQRIGMPAGFSRILSTLRDSIMPGSETASIPVDVCDTRFTCEKPQPVKEFFNTSEPTTTHLNSILGPGASMTSKSLGRNNPLWSEDCINLSEMDDIWVGTWMEAPRDH</sequence>
<protein>
    <recommendedName>
        <fullName evidence="3">Xylanolytic transcriptional activator regulatory domain-containing protein</fullName>
    </recommendedName>
</protein>
<evidence type="ECO:0000313" key="4">
    <source>
        <dbReference type="EMBL" id="KAK6001633.1"/>
    </source>
</evidence>
<evidence type="ECO:0000256" key="1">
    <source>
        <dbReference type="ARBA" id="ARBA00023242"/>
    </source>
</evidence>
<keyword evidence="5" id="KW-1185">Reference proteome</keyword>